<sequence>MAGNGITPGERRPSEETAAAPEPTEFRRCDRGTNLWSASGDPDSMGAEVDHRPLLSGAHEKCYTGDSRTSLLEDLQSIKDYRRCALNKTDEPYFELECLMRDGQWYWIAESDVQRSVPSAVGTFWGCGPEDWVAPEAGRETEREVWKRPLATDDDGVPDAILIVGRKPCPNGHTGFLMQKVGYPTRPVWHDAKRASEWKHEYDRYRSYQSGYTDLYNARDEGPHLVALVGHRLNGESGPRKRVQFSCQWTNGTESWEYEDKIQTEFNAAALTYWQSDLKARGACNVPDKPLRILGHRRHRSGLFLKVQMIWL</sequence>
<dbReference type="EMBL" id="JAQHRD010000027">
    <property type="protein sequence ID" value="KAJ6436212.1"/>
    <property type="molecule type" value="Genomic_DNA"/>
</dbReference>
<accession>A0AB34FBI2</accession>
<evidence type="ECO:0000313" key="3">
    <source>
        <dbReference type="Proteomes" id="UP001163105"/>
    </source>
</evidence>
<organism evidence="2 3">
    <name type="scientific">Purpureocillium lavendulum</name>
    <dbReference type="NCBI Taxonomy" id="1247861"/>
    <lineage>
        <taxon>Eukaryota</taxon>
        <taxon>Fungi</taxon>
        <taxon>Dikarya</taxon>
        <taxon>Ascomycota</taxon>
        <taxon>Pezizomycotina</taxon>
        <taxon>Sordariomycetes</taxon>
        <taxon>Hypocreomycetidae</taxon>
        <taxon>Hypocreales</taxon>
        <taxon>Ophiocordycipitaceae</taxon>
        <taxon>Purpureocillium</taxon>
    </lineage>
</organism>
<keyword evidence="3" id="KW-1185">Reference proteome</keyword>
<evidence type="ECO:0000256" key="1">
    <source>
        <dbReference type="SAM" id="MobiDB-lite"/>
    </source>
</evidence>
<name>A0AB34FBI2_9HYPO</name>
<dbReference type="AlphaFoldDB" id="A0AB34FBI2"/>
<comment type="caution">
    <text evidence="2">The sequence shown here is derived from an EMBL/GenBank/DDBJ whole genome shotgun (WGS) entry which is preliminary data.</text>
</comment>
<proteinExistence type="predicted"/>
<evidence type="ECO:0008006" key="4">
    <source>
        <dbReference type="Google" id="ProtNLM"/>
    </source>
</evidence>
<evidence type="ECO:0000313" key="2">
    <source>
        <dbReference type="EMBL" id="KAJ6436212.1"/>
    </source>
</evidence>
<protein>
    <recommendedName>
        <fullName evidence="4">Chromo domain-containing protein</fullName>
    </recommendedName>
</protein>
<reference evidence="2" key="1">
    <citation type="submission" date="2023-01" db="EMBL/GenBank/DDBJ databases">
        <title>The growth and conidiation of Purpureocillium lavendulum are regulated by nitrogen source and histone H3K14 acetylation.</title>
        <authorList>
            <person name="Tang P."/>
            <person name="Han J."/>
            <person name="Zhang C."/>
            <person name="Tang P."/>
            <person name="Qi F."/>
            <person name="Zhang K."/>
            <person name="Liang L."/>
        </authorList>
    </citation>
    <scope>NUCLEOTIDE SEQUENCE</scope>
    <source>
        <strain evidence="2">YMF1.00683</strain>
    </source>
</reference>
<dbReference type="Proteomes" id="UP001163105">
    <property type="component" value="Unassembled WGS sequence"/>
</dbReference>
<feature type="region of interest" description="Disordered" evidence="1">
    <location>
        <begin position="1"/>
        <end position="46"/>
    </location>
</feature>
<gene>
    <name evidence="2" type="ORF">O9K51_11274</name>
</gene>